<dbReference type="PROSITE" id="PS50005">
    <property type="entry name" value="TPR"/>
    <property type="match status" value="1"/>
</dbReference>
<organism evidence="3 4">
    <name type="scientific">Olleya marilimosa</name>
    <dbReference type="NCBI Taxonomy" id="272164"/>
    <lineage>
        <taxon>Bacteria</taxon>
        <taxon>Pseudomonadati</taxon>
        <taxon>Bacteroidota</taxon>
        <taxon>Flavobacteriia</taxon>
        <taxon>Flavobacteriales</taxon>
        <taxon>Flavobacteriaceae</taxon>
    </lineage>
</organism>
<gene>
    <name evidence="3" type="ORF">IEG06_11275</name>
</gene>
<accession>A0ABR8LV25</accession>
<dbReference type="SUPFAM" id="SSF48452">
    <property type="entry name" value="TPR-like"/>
    <property type="match status" value="1"/>
</dbReference>
<proteinExistence type="predicted"/>
<evidence type="ECO:0000313" key="4">
    <source>
        <dbReference type="Proteomes" id="UP000627521"/>
    </source>
</evidence>
<keyword evidence="2" id="KW-0732">Signal</keyword>
<feature type="repeat" description="TPR" evidence="1">
    <location>
        <begin position="327"/>
        <end position="360"/>
    </location>
</feature>
<evidence type="ECO:0000313" key="3">
    <source>
        <dbReference type="EMBL" id="MBD3864034.1"/>
    </source>
</evidence>
<evidence type="ECO:0000256" key="1">
    <source>
        <dbReference type="PROSITE-ProRule" id="PRU00339"/>
    </source>
</evidence>
<dbReference type="InterPro" id="IPR019734">
    <property type="entry name" value="TPR_rpt"/>
</dbReference>
<feature type="signal peptide" evidence="2">
    <location>
        <begin position="1"/>
        <end position="20"/>
    </location>
</feature>
<reference evidence="3 4" key="1">
    <citation type="submission" date="2020-09" db="EMBL/GenBank/DDBJ databases">
        <title>Bacillus nautilus sp. nov., Chryseoglobus crepusculi sp. nov, and Psychrobacter noctis sp. nov., isolated from deep-sea sponges from the equatorial Atlantic.</title>
        <authorList>
            <person name="Stennett H.L."/>
            <person name="Williams S.E."/>
        </authorList>
    </citation>
    <scope>NUCLEOTIDE SEQUENCE [LARGE SCALE GENOMIC DNA]</scope>
    <source>
        <strain evidence="3 4">28M-24</strain>
    </source>
</reference>
<comment type="caution">
    <text evidence="3">The sequence shown here is derived from an EMBL/GenBank/DDBJ whole genome shotgun (WGS) entry which is preliminary data.</text>
</comment>
<dbReference type="RefSeq" id="WP_191101492.1">
    <property type="nucleotide sequence ID" value="NZ_JACXXH010000006.1"/>
</dbReference>
<protein>
    <recommendedName>
        <fullName evidence="5">Tetratricopeptide repeat protein</fullName>
    </recommendedName>
</protein>
<dbReference type="Proteomes" id="UP000627521">
    <property type="component" value="Unassembled WGS sequence"/>
</dbReference>
<dbReference type="Gene3D" id="1.25.40.10">
    <property type="entry name" value="Tetratricopeptide repeat domain"/>
    <property type="match status" value="1"/>
</dbReference>
<dbReference type="InterPro" id="IPR011990">
    <property type="entry name" value="TPR-like_helical_dom_sf"/>
</dbReference>
<feature type="chain" id="PRO_5045518691" description="Tetratricopeptide repeat protein" evidence="2">
    <location>
        <begin position="21"/>
        <end position="445"/>
    </location>
</feature>
<keyword evidence="1" id="KW-0802">TPR repeat</keyword>
<sequence>MKTKITLLIALFLGLSVGFAQNEQECMTKLSLMTEASKAKNYEAAYPYFMELRKDCPKYNKAIYVYGEKILNHYIKKSTGAEKLGYVNDLILMFDERMANFASISPVGEYQSEQCQLKYDNKEALGLTDQDVFDCFDAAYKADKDSFKSAKSLYVYFKLMVSLYDSGNKTAQDLFDKYDDVAEKIEEETAFNAKKLNELINKEDSGVALTKKEGQYKTYYSAMVDAFDNVQLGVDKELGDRANCENLIPLYQKNYEANKTNAVWLQRAMNKLYEKGCKEDPMFVTIVKQKNTIQPDASTSYYLYVITGEQKYLDQTMDLETDPFKKAKLYYKAASDFKKSGSYGKARQYYQESLNLNPSNKNPHLQIASMYASSANSCGDTNFNKRAVFWLAANEAAKAGGAGSKYVESYNAKAPTKSEIFAEGNAGQSIKIGCWIGRSVTVPNL</sequence>
<evidence type="ECO:0008006" key="5">
    <source>
        <dbReference type="Google" id="ProtNLM"/>
    </source>
</evidence>
<keyword evidence="4" id="KW-1185">Reference proteome</keyword>
<evidence type="ECO:0000256" key="2">
    <source>
        <dbReference type="SAM" id="SignalP"/>
    </source>
</evidence>
<name>A0ABR8LV25_9FLAO</name>
<dbReference type="EMBL" id="JACXXH010000006">
    <property type="protein sequence ID" value="MBD3864034.1"/>
    <property type="molecule type" value="Genomic_DNA"/>
</dbReference>